<dbReference type="Proteomes" id="UP000094336">
    <property type="component" value="Unassembled WGS sequence"/>
</dbReference>
<evidence type="ECO:0000313" key="2">
    <source>
        <dbReference type="EMBL" id="ODQ83122.1"/>
    </source>
</evidence>
<evidence type="ECO:0000256" key="1">
    <source>
        <dbReference type="SAM" id="Phobius"/>
    </source>
</evidence>
<feature type="transmembrane region" description="Helical" evidence="1">
    <location>
        <begin position="83"/>
        <end position="104"/>
    </location>
</feature>
<keyword evidence="1" id="KW-0472">Membrane</keyword>
<keyword evidence="3" id="KW-1185">Reference proteome</keyword>
<dbReference type="EMBL" id="KV454426">
    <property type="protein sequence ID" value="ODQ83122.1"/>
    <property type="molecule type" value="Genomic_DNA"/>
</dbReference>
<gene>
    <name evidence="2" type="ORF">BABINDRAFT_164827</name>
</gene>
<sequence length="120" mass="13852">MPFSDNWPSENLKKTSGRFRLKNSYIYGIGVIVLFWASPEVPFDVEQSHQQPYFHPQLCDFQAVSASKLAVYQIWRLRRKRRLAIWSTNALLLSTLLLSTYVIAYNIGGEIPSHKTLGYT</sequence>
<organism evidence="2 3">
    <name type="scientific">Babjeviella inositovora NRRL Y-12698</name>
    <dbReference type="NCBI Taxonomy" id="984486"/>
    <lineage>
        <taxon>Eukaryota</taxon>
        <taxon>Fungi</taxon>
        <taxon>Dikarya</taxon>
        <taxon>Ascomycota</taxon>
        <taxon>Saccharomycotina</taxon>
        <taxon>Pichiomycetes</taxon>
        <taxon>Serinales incertae sedis</taxon>
        <taxon>Babjeviella</taxon>
    </lineage>
</organism>
<name>A0A1E3R181_9ASCO</name>
<proteinExistence type="predicted"/>
<protein>
    <submittedName>
        <fullName evidence="2">Uncharacterized protein</fullName>
    </submittedName>
</protein>
<dbReference type="RefSeq" id="XP_018988450.1">
    <property type="nucleotide sequence ID" value="XM_019130284.1"/>
</dbReference>
<evidence type="ECO:0000313" key="3">
    <source>
        <dbReference type="Proteomes" id="UP000094336"/>
    </source>
</evidence>
<keyword evidence="1" id="KW-1133">Transmembrane helix</keyword>
<dbReference type="GeneID" id="30148137"/>
<dbReference type="AlphaFoldDB" id="A0A1E3R181"/>
<accession>A0A1E3R181</accession>
<keyword evidence="1" id="KW-0812">Transmembrane</keyword>
<reference evidence="3" key="1">
    <citation type="submission" date="2016-05" db="EMBL/GenBank/DDBJ databases">
        <title>Comparative genomics of biotechnologically important yeasts.</title>
        <authorList>
            <consortium name="DOE Joint Genome Institute"/>
            <person name="Riley R."/>
            <person name="Haridas S."/>
            <person name="Wolfe K.H."/>
            <person name="Lopes M.R."/>
            <person name="Hittinger C.T."/>
            <person name="Goker M."/>
            <person name="Salamov A."/>
            <person name="Wisecaver J."/>
            <person name="Long T.M."/>
            <person name="Aerts A.L."/>
            <person name="Barry K."/>
            <person name="Choi C."/>
            <person name="Clum A."/>
            <person name="Coughlan A.Y."/>
            <person name="Deshpande S."/>
            <person name="Douglass A.P."/>
            <person name="Hanson S.J."/>
            <person name="Klenk H.-P."/>
            <person name="Labutti K."/>
            <person name="Lapidus A."/>
            <person name="Lindquist E."/>
            <person name="Lipzen A."/>
            <person name="Meier-Kolthoff J.P."/>
            <person name="Ohm R.A."/>
            <person name="Otillar R.P."/>
            <person name="Pangilinan J."/>
            <person name="Peng Y."/>
            <person name="Rokas A."/>
            <person name="Rosa C.A."/>
            <person name="Scheuner C."/>
            <person name="Sibirny A.A."/>
            <person name="Slot J.C."/>
            <person name="Stielow J.B."/>
            <person name="Sun H."/>
            <person name="Kurtzman C.P."/>
            <person name="Blackwell M."/>
            <person name="Grigoriev I.V."/>
            <person name="Jeffries T.W."/>
        </authorList>
    </citation>
    <scope>NUCLEOTIDE SEQUENCE [LARGE SCALE GENOMIC DNA]</scope>
    <source>
        <strain evidence="3">NRRL Y-12698</strain>
    </source>
</reference>